<dbReference type="Pfam" id="PF07714">
    <property type="entry name" value="PK_Tyr_Ser-Thr"/>
    <property type="match status" value="1"/>
</dbReference>
<keyword evidence="9 18" id="KW-0067">ATP-binding</keyword>
<dbReference type="Gene3D" id="1.10.150.50">
    <property type="entry name" value="Transcription Factor, Ets-1"/>
    <property type="match status" value="1"/>
</dbReference>
<evidence type="ECO:0000256" key="11">
    <source>
        <dbReference type="ARBA" id="ARBA00023136"/>
    </source>
</evidence>
<feature type="domain" description="SAM" evidence="23">
    <location>
        <begin position="989"/>
        <end position="1053"/>
    </location>
</feature>
<feature type="chain" id="PRO_5028027521" description="Ephrin type-A receptor 10" evidence="21">
    <location>
        <begin position="24"/>
        <end position="1064"/>
    </location>
</feature>
<dbReference type="InterPro" id="IPR013783">
    <property type="entry name" value="Ig-like_fold"/>
</dbReference>
<dbReference type="Pfam" id="PF25599">
    <property type="entry name" value="Ephrin_CRD"/>
    <property type="match status" value="1"/>
</dbReference>
<feature type="disulfide bond" evidence="19">
    <location>
        <begin position="103"/>
        <end position="113"/>
    </location>
</feature>
<evidence type="ECO:0000256" key="21">
    <source>
        <dbReference type="SAM" id="SignalP"/>
    </source>
</evidence>
<evidence type="ECO:0000256" key="6">
    <source>
        <dbReference type="ARBA" id="ARBA00022737"/>
    </source>
</evidence>
<dbReference type="SUPFAM" id="SSF56112">
    <property type="entry name" value="Protein kinase-like (PK-like)"/>
    <property type="match status" value="1"/>
</dbReference>
<dbReference type="Pfam" id="PF00041">
    <property type="entry name" value="fn3"/>
    <property type="match status" value="2"/>
</dbReference>
<dbReference type="Pfam" id="PF01404">
    <property type="entry name" value="Ephrin_lbd"/>
    <property type="match status" value="1"/>
</dbReference>
<dbReference type="Gene3D" id="1.10.510.10">
    <property type="entry name" value="Transferase(Phosphotransferase) domain 1"/>
    <property type="match status" value="1"/>
</dbReference>
<comment type="subcellular location">
    <subcellularLocation>
        <location evidence="1">Membrane</location>
        <topology evidence="1">Single-pass type I membrane protein</topology>
    </subcellularLocation>
</comment>
<accession>A0A6P7P107</accession>
<keyword evidence="19" id="KW-1015">Disulfide bond</keyword>
<evidence type="ECO:0000256" key="2">
    <source>
        <dbReference type="ARBA" id="ARBA00011902"/>
    </source>
</evidence>
<dbReference type="InParanoid" id="A0A6P7P107"/>
<dbReference type="InterPro" id="IPR001090">
    <property type="entry name" value="Ephrin_rcpt_lig-bd_dom"/>
</dbReference>
<keyword evidence="3" id="KW-0808">Transferase</keyword>
<dbReference type="PANTHER" id="PTHR46877:SF16">
    <property type="entry name" value="EPHRIN TYPE-A RECEPTOR 10"/>
    <property type="match status" value="1"/>
</dbReference>
<dbReference type="CDD" id="cd05064">
    <property type="entry name" value="PTKc_EphR_A10"/>
    <property type="match status" value="1"/>
</dbReference>
<dbReference type="InterPro" id="IPR011641">
    <property type="entry name" value="Tyr-kin_ephrin_A/B_rcpt-like"/>
</dbReference>
<keyword evidence="8" id="KW-0418">Kinase</keyword>
<dbReference type="InterPro" id="IPR027936">
    <property type="entry name" value="Eph_TM"/>
</dbReference>
<dbReference type="GeneID" id="114866310"/>
<dbReference type="Gene3D" id="2.60.120.260">
    <property type="entry name" value="Galactose-binding domain-like"/>
    <property type="match status" value="1"/>
</dbReference>
<evidence type="ECO:0000256" key="10">
    <source>
        <dbReference type="ARBA" id="ARBA00022989"/>
    </source>
</evidence>
<dbReference type="RefSeq" id="XP_029023928.1">
    <property type="nucleotide sequence ID" value="XM_029168095.3"/>
</dbReference>
<dbReference type="InterPro" id="IPR013761">
    <property type="entry name" value="SAM/pointed_sf"/>
</dbReference>
<feature type="region of interest" description="Disordered" evidence="20">
    <location>
        <begin position="521"/>
        <end position="549"/>
    </location>
</feature>
<dbReference type="OrthoDB" id="4062651at2759"/>
<dbReference type="FunFam" id="2.60.120.260:FF:000001">
    <property type="entry name" value="Ephrin type-A receptor 7"/>
    <property type="match status" value="1"/>
</dbReference>
<dbReference type="SMART" id="SM01411">
    <property type="entry name" value="Ephrin_rec_like"/>
    <property type="match status" value="1"/>
</dbReference>
<name>A0A6P7P107_BETSP</name>
<dbReference type="Gene3D" id="2.60.40.10">
    <property type="entry name" value="Immunoglobulins"/>
    <property type="match status" value="2"/>
</dbReference>
<dbReference type="FunFam" id="1.10.150.50:FF:000066">
    <property type="entry name" value="ephrin type-A receptor 10"/>
    <property type="match status" value="1"/>
</dbReference>
<dbReference type="Proteomes" id="UP000515150">
    <property type="component" value="Chromosome 11"/>
</dbReference>
<dbReference type="GO" id="GO:0007411">
    <property type="term" value="P:axon guidance"/>
    <property type="evidence" value="ECO:0007669"/>
    <property type="project" value="TreeGrafter"/>
</dbReference>
<keyword evidence="11" id="KW-0472">Membrane</keyword>
<dbReference type="KEGG" id="bspl:114866310"/>
<keyword evidence="26" id="KW-1185">Reference proteome</keyword>
<keyword evidence="4" id="KW-0812">Transmembrane</keyword>
<dbReference type="PROSITE" id="PS50011">
    <property type="entry name" value="PROTEIN_KINASE_DOM"/>
    <property type="match status" value="1"/>
</dbReference>
<dbReference type="Pfam" id="PF14575">
    <property type="entry name" value="EphA2_TM"/>
    <property type="match status" value="1"/>
</dbReference>
<dbReference type="Gene3D" id="2.60.40.1770">
    <property type="entry name" value="ephrin a2 ectodomain"/>
    <property type="match status" value="1"/>
</dbReference>
<proteinExistence type="predicted"/>
<evidence type="ECO:0000256" key="20">
    <source>
        <dbReference type="SAM" id="MobiDB-lite"/>
    </source>
</evidence>
<dbReference type="InterPro" id="IPR036116">
    <property type="entry name" value="FN3_sf"/>
</dbReference>
<dbReference type="InterPro" id="IPR016257">
    <property type="entry name" value="Tyr_kinase_ephrin_rcpt"/>
</dbReference>
<evidence type="ECO:0000259" key="22">
    <source>
        <dbReference type="PROSITE" id="PS50011"/>
    </source>
</evidence>
<dbReference type="GO" id="GO:0030425">
    <property type="term" value="C:dendrite"/>
    <property type="evidence" value="ECO:0007669"/>
    <property type="project" value="TreeGrafter"/>
</dbReference>
<dbReference type="SMART" id="SM00060">
    <property type="entry name" value="FN3"/>
    <property type="match status" value="2"/>
</dbReference>
<dbReference type="InterPro" id="IPR001245">
    <property type="entry name" value="Ser-Thr/Tyr_kinase_cat_dom"/>
</dbReference>
<dbReference type="InterPro" id="IPR003961">
    <property type="entry name" value="FN3_dom"/>
</dbReference>
<evidence type="ECO:0000256" key="4">
    <source>
        <dbReference type="ARBA" id="ARBA00022692"/>
    </source>
</evidence>
<feature type="signal peptide" evidence="21">
    <location>
        <begin position="1"/>
        <end position="23"/>
    </location>
</feature>
<evidence type="ECO:0000256" key="7">
    <source>
        <dbReference type="ARBA" id="ARBA00022741"/>
    </source>
</evidence>
<dbReference type="Gene3D" id="2.10.50.10">
    <property type="entry name" value="Tumor Necrosis Factor Receptor, subunit A, domain 2"/>
    <property type="match status" value="1"/>
</dbReference>
<evidence type="ECO:0000256" key="9">
    <source>
        <dbReference type="ARBA" id="ARBA00022840"/>
    </source>
</evidence>
<keyword evidence="7 18" id="KW-0547">Nucleotide-binding</keyword>
<evidence type="ECO:0000256" key="18">
    <source>
        <dbReference type="PIRSR" id="PIRSR000666-2"/>
    </source>
</evidence>
<dbReference type="Gene3D" id="3.30.200.20">
    <property type="entry name" value="Phosphorylase Kinase, domain 1"/>
    <property type="match status" value="1"/>
</dbReference>
<feature type="binding site" evidence="18">
    <location>
        <position position="730"/>
    </location>
    <ligand>
        <name>ATP</name>
        <dbReference type="ChEBI" id="CHEBI:30616"/>
    </ligand>
</feature>
<gene>
    <name evidence="27" type="primary">LOC114866310</name>
</gene>
<dbReference type="SUPFAM" id="SSF49785">
    <property type="entry name" value="Galactose-binding domain-like"/>
    <property type="match status" value="1"/>
</dbReference>
<keyword evidence="13 27" id="KW-0675">Receptor</keyword>
<organism evidence="26 27">
    <name type="scientific">Betta splendens</name>
    <name type="common">Siamese fighting fish</name>
    <dbReference type="NCBI Taxonomy" id="158456"/>
    <lineage>
        <taxon>Eukaryota</taxon>
        <taxon>Metazoa</taxon>
        <taxon>Chordata</taxon>
        <taxon>Craniata</taxon>
        <taxon>Vertebrata</taxon>
        <taxon>Euteleostomi</taxon>
        <taxon>Actinopterygii</taxon>
        <taxon>Neopterygii</taxon>
        <taxon>Teleostei</taxon>
        <taxon>Neoteleostei</taxon>
        <taxon>Acanthomorphata</taxon>
        <taxon>Anabantaria</taxon>
        <taxon>Anabantiformes</taxon>
        <taxon>Anabantoidei</taxon>
        <taxon>Osphronemidae</taxon>
        <taxon>Betta</taxon>
    </lineage>
</organism>
<dbReference type="PIRSF" id="PIRSF000666">
    <property type="entry name" value="TyrPK_ephrin_receptor"/>
    <property type="match status" value="1"/>
</dbReference>
<dbReference type="Pfam" id="PF00536">
    <property type="entry name" value="SAM_1"/>
    <property type="match status" value="1"/>
</dbReference>
<keyword evidence="12" id="KW-0829">Tyrosine-protein kinase</keyword>
<dbReference type="FunFam" id="2.10.50.10:FF:000001">
    <property type="entry name" value="Ephrin type-A receptor 5"/>
    <property type="match status" value="1"/>
</dbReference>
<dbReference type="PROSITE" id="PS50105">
    <property type="entry name" value="SAM_DOMAIN"/>
    <property type="match status" value="1"/>
</dbReference>
<dbReference type="InterPro" id="IPR011009">
    <property type="entry name" value="Kinase-like_dom_sf"/>
</dbReference>
<feature type="domain" description="Eph LBD" evidence="25">
    <location>
        <begin position="25"/>
        <end position="204"/>
    </location>
</feature>
<dbReference type="PRINTS" id="PR00109">
    <property type="entry name" value="TYRKINASE"/>
</dbReference>
<dbReference type="FunFam" id="2.60.40.1770:FF:000001">
    <property type="entry name" value="Ephrin type-A receptor 5"/>
    <property type="match status" value="1"/>
</dbReference>
<feature type="domain" description="Protein kinase" evidence="22">
    <location>
        <begin position="698"/>
        <end position="954"/>
    </location>
</feature>
<evidence type="ECO:0000256" key="19">
    <source>
        <dbReference type="PIRSR" id="PIRSR000666-3"/>
    </source>
</evidence>
<evidence type="ECO:0000256" key="12">
    <source>
        <dbReference type="ARBA" id="ARBA00023137"/>
    </source>
</evidence>
<dbReference type="InterPro" id="IPR001660">
    <property type="entry name" value="SAM"/>
</dbReference>
<evidence type="ECO:0000313" key="26">
    <source>
        <dbReference type="Proteomes" id="UP000515150"/>
    </source>
</evidence>
<dbReference type="InterPro" id="IPR008979">
    <property type="entry name" value="Galactose-bd-like_sf"/>
</dbReference>
<dbReference type="PROSITE" id="PS51550">
    <property type="entry name" value="EPH_LBD"/>
    <property type="match status" value="1"/>
</dbReference>
<dbReference type="PANTHER" id="PTHR46877">
    <property type="entry name" value="EPH RECEPTOR A5"/>
    <property type="match status" value="1"/>
</dbReference>
<reference evidence="27" key="1">
    <citation type="submission" date="2025-08" db="UniProtKB">
        <authorList>
            <consortium name="RefSeq"/>
        </authorList>
    </citation>
    <scope>IDENTIFICATION</scope>
</reference>
<dbReference type="Pfam" id="PF07699">
    <property type="entry name" value="Ephrin_rec_like"/>
    <property type="match status" value="1"/>
</dbReference>
<dbReference type="CDD" id="cd00063">
    <property type="entry name" value="FN3"/>
    <property type="match status" value="2"/>
</dbReference>
<dbReference type="InterPro" id="IPR001426">
    <property type="entry name" value="Tyr_kinase_rcpt_V_CS"/>
</dbReference>
<evidence type="ECO:0000259" key="23">
    <source>
        <dbReference type="PROSITE" id="PS50105"/>
    </source>
</evidence>
<dbReference type="EC" id="2.7.10.1" evidence="2"/>
<comment type="function">
    <text evidence="16">Receptor for members of the ephrin-A family. Binds to EFNA3, EFNA4 and EFNA5.</text>
</comment>
<dbReference type="SMART" id="SM00454">
    <property type="entry name" value="SAM"/>
    <property type="match status" value="1"/>
</dbReference>
<comment type="catalytic activity">
    <reaction evidence="15">
        <text>L-tyrosyl-[protein] + ATP = O-phospho-L-tyrosyl-[protein] + ADP + H(+)</text>
        <dbReference type="Rhea" id="RHEA:10596"/>
        <dbReference type="Rhea" id="RHEA-COMP:10136"/>
        <dbReference type="Rhea" id="RHEA-COMP:20101"/>
        <dbReference type="ChEBI" id="CHEBI:15378"/>
        <dbReference type="ChEBI" id="CHEBI:30616"/>
        <dbReference type="ChEBI" id="CHEBI:46858"/>
        <dbReference type="ChEBI" id="CHEBI:61978"/>
        <dbReference type="ChEBI" id="CHEBI:456216"/>
        <dbReference type="EC" id="2.7.10.1"/>
    </reaction>
</comment>
<keyword evidence="6" id="KW-0677">Repeat</keyword>
<evidence type="ECO:0000256" key="13">
    <source>
        <dbReference type="ARBA" id="ARBA00023170"/>
    </source>
</evidence>
<evidence type="ECO:0000256" key="3">
    <source>
        <dbReference type="ARBA" id="ARBA00022679"/>
    </source>
</evidence>
<evidence type="ECO:0000313" key="27">
    <source>
        <dbReference type="RefSeq" id="XP_029023928.1"/>
    </source>
</evidence>
<evidence type="ECO:0000259" key="24">
    <source>
        <dbReference type="PROSITE" id="PS50853"/>
    </source>
</evidence>
<evidence type="ECO:0000256" key="1">
    <source>
        <dbReference type="ARBA" id="ARBA00004479"/>
    </source>
</evidence>
<evidence type="ECO:0000259" key="25">
    <source>
        <dbReference type="PROSITE" id="PS51550"/>
    </source>
</evidence>
<dbReference type="SUPFAM" id="SSF49265">
    <property type="entry name" value="Fibronectin type III"/>
    <property type="match status" value="1"/>
</dbReference>
<evidence type="ECO:0000256" key="15">
    <source>
        <dbReference type="ARBA" id="ARBA00051243"/>
    </source>
</evidence>
<evidence type="ECO:0000256" key="5">
    <source>
        <dbReference type="ARBA" id="ARBA00022729"/>
    </source>
</evidence>
<feature type="disulfide bond" evidence="19">
    <location>
        <begin position="67"/>
        <end position="186"/>
    </location>
</feature>
<evidence type="ECO:0000256" key="16">
    <source>
        <dbReference type="ARBA" id="ARBA00054353"/>
    </source>
</evidence>
<dbReference type="FunFam" id="3.30.200.20:FF:000143">
    <property type="entry name" value="Ephrin type-B receptor 6"/>
    <property type="match status" value="1"/>
</dbReference>
<keyword evidence="14" id="KW-0325">Glycoprotein</keyword>
<dbReference type="SMART" id="SM00615">
    <property type="entry name" value="EPH_lbd"/>
    <property type="match status" value="1"/>
</dbReference>
<evidence type="ECO:0000256" key="8">
    <source>
        <dbReference type="ARBA" id="ARBA00022777"/>
    </source>
</evidence>
<keyword evidence="5 21" id="KW-0732">Signal</keyword>
<protein>
    <recommendedName>
        <fullName evidence="17">Ephrin type-A receptor 10</fullName>
        <ecNumber evidence="2">2.7.10.1</ecNumber>
    </recommendedName>
</protein>
<feature type="domain" description="Fibronectin type-III" evidence="24">
    <location>
        <begin position="437"/>
        <end position="530"/>
    </location>
</feature>
<dbReference type="GO" id="GO:0005886">
    <property type="term" value="C:plasma membrane"/>
    <property type="evidence" value="ECO:0007669"/>
    <property type="project" value="InterPro"/>
</dbReference>
<evidence type="ECO:0000256" key="14">
    <source>
        <dbReference type="ARBA" id="ARBA00023180"/>
    </source>
</evidence>
<dbReference type="InterPro" id="IPR050449">
    <property type="entry name" value="Ephrin_rcpt_TKs"/>
</dbReference>
<evidence type="ECO:0000256" key="17">
    <source>
        <dbReference type="ARBA" id="ARBA00071280"/>
    </source>
</evidence>
<dbReference type="InterPro" id="IPR000719">
    <property type="entry name" value="Prot_kinase_dom"/>
</dbReference>
<dbReference type="PROSITE" id="PS00791">
    <property type="entry name" value="RECEPTOR_TYR_KIN_V_2"/>
    <property type="match status" value="1"/>
</dbReference>
<dbReference type="GO" id="GO:0005005">
    <property type="term" value="F:transmembrane-ephrin receptor activity"/>
    <property type="evidence" value="ECO:0007669"/>
    <property type="project" value="TreeGrafter"/>
</dbReference>
<keyword evidence="10" id="KW-1133">Transmembrane helix</keyword>
<dbReference type="FunFam" id="1.10.510.10:FF:000360">
    <property type="entry name" value="Ephrin type-A receptor 10"/>
    <property type="match status" value="1"/>
</dbReference>
<dbReference type="FunFam" id="2.60.40.10:FF:000059">
    <property type="entry name" value="Ephrin type-A receptor 6"/>
    <property type="match status" value="1"/>
</dbReference>
<dbReference type="SUPFAM" id="SSF47769">
    <property type="entry name" value="SAM/Pointed domain"/>
    <property type="match status" value="1"/>
</dbReference>
<dbReference type="AlphaFoldDB" id="A0A6P7P107"/>
<dbReference type="PROSITE" id="PS50853">
    <property type="entry name" value="FN3"/>
    <property type="match status" value="2"/>
</dbReference>
<feature type="domain" description="Fibronectin type-III" evidence="24">
    <location>
        <begin position="325"/>
        <end position="433"/>
    </location>
</feature>
<sequence length="1064" mass="117105">MDLRRTLVSVLWILLRLVDDSHPEEVVLLNSKETQAELGWTSFPPNGWEEISGVDEKYKPIRTYQVCNVMEPTQQNNWLQTGWVARRGGQRIFVELQFTLRDCNSIPGVAGTCKETFNLLYVETDRDLGGVTREDRYTKIDTIAADESFTQGDLGERKMKLNTEVREIGHLNRKGFHLAFQDVGACVALVAVRVYYKRCLATVQNLAIFPDTVAEAAFSTLVEVRGTCVNNSEVDTDSPPRMHCSAEGEWLVPIGKCSCSAGYEEGHSSCEACPPGSYKMSSRQQECFPCPAHSVAEDDGSVACVCEEDHFRTPLDTPSAPCTRPPSPPRDLVCTLKQSTLILEWAAPADTGGRADLTYSVGCRRCTRRQCEPCGASVGFVPQQAGLTERTVTVVNLLPNTNYTFTVEALNGVSELLPSKRFYTQVNVSTSVPAPSLISELRAEKIEHKSVTLVWREPSYPNSSRTQYEVKYYEKEQKDQSYSTVKTAATRISVNNLKPGTTYVFLIRPFSTPAPSSSLSSSSLSSSASSSSSSVSTSSSSSSSSASSPPIDYGAYSAPLELQTLGELALASSEQNPVVIIVVVSVAALIMLLSMGVGLLIWRSVCSSSSNVTPANVVLLSTSFSTLPPPPPLLSPLPPFTQLMPRQCGYSKASQEGDEELYFQFKIPTRRTYIDPETCEDLLQAVHTFAKELDNLSIKIERIVHTGDFGEVCRGCLKLPSKRELPVAIKTLRAGCSDKQRRSFLSEAGILGQFDHSNIIRLEGVITTGNTMMIIMESMSNGSLDSFLRKHEGQLSVMQLIDMLAGVASGMKYLTEMGFVHKRLAAHKVLVNANLGCKVSGFRPLQEDKIEAIYTTLHGGKSVVLWTAPEAIQYHRFSSASDVWSFGIVMWEVMSYGERPYWDMGNQDVIKAIEDGFRLPAPVNCPPHLHQLMLDCWQKERAERPSFSQIHSALSKSIRSPDGIGSSTLARRTLSSSIALAERPMPSFPAFNSVGEWLDAVDMGRYKDNFTAAGYCYLESVARMTVQDVLSLGITSLEHQKLILAAIQTLRAQVIQMHGRGVQV</sequence>
<dbReference type="GO" id="GO:0005524">
    <property type="term" value="F:ATP binding"/>
    <property type="evidence" value="ECO:0007669"/>
    <property type="project" value="UniProtKB-KW"/>
</dbReference>